<dbReference type="EMBL" id="AGEY01000166">
    <property type="protein sequence ID" value="EHL96841.1"/>
    <property type="molecule type" value="Genomic_DNA"/>
</dbReference>
<evidence type="ECO:0000313" key="2">
    <source>
        <dbReference type="Proteomes" id="UP000004625"/>
    </source>
</evidence>
<evidence type="ECO:0000313" key="1">
    <source>
        <dbReference type="EMBL" id="EHL96841.1"/>
    </source>
</evidence>
<dbReference type="PATRIC" id="fig|797515.3.peg.1994"/>
<dbReference type="Proteomes" id="UP000004625">
    <property type="component" value="Unassembled WGS sequence"/>
</dbReference>
<accession>G9ZR48</accession>
<gene>
    <name evidence="1" type="ORF">HMPREF9103_02209</name>
</gene>
<comment type="caution">
    <text evidence="1">The sequence shown here is derived from an EMBL/GenBank/DDBJ whole genome shotgun (WGS) entry which is preliminary data.</text>
</comment>
<reference evidence="1 2" key="1">
    <citation type="submission" date="2011-09" db="EMBL/GenBank/DDBJ databases">
        <authorList>
            <person name="Weinstock G."/>
            <person name="Sodergren E."/>
            <person name="Clifton S."/>
            <person name="Fulton L."/>
            <person name="Fulton B."/>
            <person name="Courtney L."/>
            <person name="Fronick C."/>
            <person name="Harrison M."/>
            <person name="Strong C."/>
            <person name="Farmer C."/>
            <person name="Delahaunty K."/>
            <person name="Markovic C."/>
            <person name="Hall O."/>
            <person name="Minx P."/>
            <person name="Tomlinson C."/>
            <person name="Mitreva M."/>
            <person name="Hou S."/>
            <person name="Chen J."/>
            <person name="Wollam A."/>
            <person name="Pepin K.H."/>
            <person name="Johnson M."/>
            <person name="Bhonagiri V."/>
            <person name="Zhang X."/>
            <person name="Suruliraj S."/>
            <person name="Warren W."/>
            <person name="Chinwalla A."/>
            <person name="Mardis E.R."/>
            <person name="Wilson R.K."/>
        </authorList>
    </citation>
    <scope>NUCLEOTIDE SEQUENCE [LARGE SCALE GENOMIC DNA]</scope>
    <source>
        <strain evidence="1 2">F0439</strain>
    </source>
</reference>
<organism evidence="1 2">
    <name type="scientific">Lentilactobacillus parafarraginis F0439</name>
    <dbReference type="NCBI Taxonomy" id="797515"/>
    <lineage>
        <taxon>Bacteria</taxon>
        <taxon>Bacillati</taxon>
        <taxon>Bacillota</taxon>
        <taxon>Bacilli</taxon>
        <taxon>Lactobacillales</taxon>
        <taxon>Lactobacillaceae</taxon>
        <taxon>Lentilactobacillus</taxon>
    </lineage>
</organism>
<name>G9ZR48_9LACO</name>
<dbReference type="STRING" id="797515.HMPREF9103_02209"/>
<proteinExistence type="predicted"/>
<dbReference type="AlphaFoldDB" id="G9ZR48"/>
<keyword evidence="2" id="KW-1185">Reference proteome</keyword>
<sequence>MRFLFNLVKSFGDISGQMFLNTFVIGIATTFCNTGEALTALTKGDKF</sequence>
<protein>
    <submittedName>
        <fullName evidence="1">Uncharacterized protein</fullName>
    </submittedName>
</protein>
<dbReference type="HOGENOM" id="CLU_3169529_0_0_9"/>